<dbReference type="AlphaFoldDB" id="A0A517WLY5"/>
<proteinExistence type="predicted"/>
<evidence type="ECO:0000313" key="2">
    <source>
        <dbReference type="Proteomes" id="UP000320722"/>
    </source>
</evidence>
<dbReference type="RefSeq" id="WP_145045186.1">
    <property type="nucleotide sequence ID" value="NZ_CP036347.1"/>
</dbReference>
<name>A0A517WLY5_9PLAN</name>
<dbReference type="Proteomes" id="UP000320722">
    <property type="component" value="Chromosome"/>
</dbReference>
<dbReference type="EMBL" id="CP036347">
    <property type="protein sequence ID" value="QDU06265.1"/>
    <property type="molecule type" value="Genomic_DNA"/>
</dbReference>
<reference evidence="1 2" key="1">
    <citation type="submission" date="2019-02" db="EMBL/GenBank/DDBJ databases">
        <title>Deep-cultivation of Planctomycetes and their phenomic and genomic characterization uncovers novel biology.</title>
        <authorList>
            <person name="Wiegand S."/>
            <person name="Jogler M."/>
            <person name="Boedeker C."/>
            <person name="Pinto D."/>
            <person name="Vollmers J."/>
            <person name="Rivas-Marin E."/>
            <person name="Kohn T."/>
            <person name="Peeters S.H."/>
            <person name="Heuer A."/>
            <person name="Rast P."/>
            <person name="Oberbeckmann S."/>
            <person name="Bunk B."/>
            <person name="Jeske O."/>
            <person name="Meyerdierks A."/>
            <person name="Storesund J.E."/>
            <person name="Kallscheuer N."/>
            <person name="Luecker S."/>
            <person name="Lage O.M."/>
            <person name="Pohl T."/>
            <person name="Merkel B.J."/>
            <person name="Hornburger P."/>
            <person name="Mueller R.-W."/>
            <person name="Bruemmer F."/>
            <person name="Labrenz M."/>
            <person name="Spormann A.M."/>
            <person name="Op den Camp H."/>
            <person name="Overmann J."/>
            <person name="Amann R."/>
            <person name="Jetten M.S.M."/>
            <person name="Mascher T."/>
            <person name="Medema M.H."/>
            <person name="Devos D.P."/>
            <person name="Kaster A.-K."/>
            <person name="Ovreas L."/>
            <person name="Rohde M."/>
            <person name="Galperin M.Y."/>
            <person name="Jogler C."/>
        </authorList>
    </citation>
    <scope>NUCLEOTIDE SEQUENCE [LARGE SCALE GENOMIC DNA]</scope>
    <source>
        <strain evidence="1 2">V6</strain>
    </source>
</reference>
<protein>
    <submittedName>
        <fullName evidence="1">Uncharacterized protein</fullName>
    </submittedName>
</protein>
<accession>A0A517WLY5</accession>
<organism evidence="1 2">
    <name type="scientific">Gimesia chilikensis</name>
    <dbReference type="NCBI Taxonomy" id="2605989"/>
    <lineage>
        <taxon>Bacteria</taxon>
        <taxon>Pseudomonadati</taxon>
        <taxon>Planctomycetota</taxon>
        <taxon>Planctomycetia</taxon>
        <taxon>Planctomycetales</taxon>
        <taxon>Planctomycetaceae</taxon>
        <taxon>Gimesia</taxon>
    </lineage>
</organism>
<evidence type="ECO:0000313" key="1">
    <source>
        <dbReference type="EMBL" id="QDU06265.1"/>
    </source>
</evidence>
<gene>
    <name evidence="1" type="ORF">V6x_60170</name>
</gene>
<sequence length="130" mass="14312">MVEKTVVAREFLLKDSQGDTRGRLGFYGSDDSPRIRLIDSVYHERVSIGIANDHPGVGLLNSNASTSLIIGCIFPETSGVMINDERGLLGTTLEVRPGYPGKINIYDPEVEERGIEILCNVCWTNSQSQQ</sequence>